<name>A0A845M955_9RHOB</name>
<proteinExistence type="predicted"/>
<reference evidence="2 3" key="1">
    <citation type="submission" date="2019-12" db="EMBL/GenBank/DDBJ databases">
        <title>Maritimibacter sp. nov. sp. isolated from sea sand.</title>
        <authorList>
            <person name="Kim J."/>
            <person name="Jeong S.E."/>
            <person name="Jung H.S."/>
            <person name="Jeon C.O."/>
        </authorList>
    </citation>
    <scope>NUCLEOTIDE SEQUENCE [LARGE SCALE GENOMIC DNA]</scope>
    <source>
        <strain evidence="2 3">DP07</strain>
    </source>
</reference>
<dbReference type="InterPro" id="IPR002826">
    <property type="entry name" value="MptE-like"/>
</dbReference>
<evidence type="ECO:0000259" key="1">
    <source>
        <dbReference type="Pfam" id="PF01973"/>
    </source>
</evidence>
<dbReference type="RefSeq" id="WP_161353875.1">
    <property type="nucleotide sequence ID" value="NZ_WTUX01000069.1"/>
</dbReference>
<feature type="domain" description="6-hydroxymethylpterin diphosphokinase MptE-like" evidence="1">
    <location>
        <begin position="48"/>
        <end position="192"/>
    </location>
</feature>
<evidence type="ECO:0000313" key="2">
    <source>
        <dbReference type="EMBL" id="MZR15488.1"/>
    </source>
</evidence>
<dbReference type="Gene3D" id="3.90.1480.10">
    <property type="entry name" value="Alpha-2,3-sialyltransferase"/>
    <property type="match status" value="1"/>
</dbReference>
<comment type="caution">
    <text evidence="2">The sequence shown here is derived from an EMBL/GenBank/DDBJ whole genome shotgun (WGS) entry which is preliminary data.</text>
</comment>
<accession>A0A845M955</accession>
<organism evidence="2 3">
    <name type="scientific">Maritimibacter harenae</name>
    <dbReference type="NCBI Taxonomy" id="2606218"/>
    <lineage>
        <taxon>Bacteria</taxon>
        <taxon>Pseudomonadati</taxon>
        <taxon>Pseudomonadota</taxon>
        <taxon>Alphaproteobacteria</taxon>
        <taxon>Rhodobacterales</taxon>
        <taxon>Roseobacteraceae</taxon>
        <taxon>Maritimibacter</taxon>
    </lineage>
</organism>
<sequence length="271" mass="30182">MKDTHAADDPLLATRAQVNPYLRALSLISHQLAWDLRPAAWSSRRRLKALRDTKTGKAVILCNGPSLNKVDFDHLAGRAFTFGLNKINLLFDRTPFRPDAIVAVNELVLEQNSAFFEDTDIPLFLDSAACLDGLVSPAPRRYFLRSADIPKFARDCSMAVHQGATVTYVALQLAFHMGFREVALVGADHSFAAKGPANKAVRAGATDVDHFDPNYFARGVQWQLPDLFESEVSYMRARNMYEAAGRRIVNCTEGGKLEIFERQPLAQFLDP</sequence>
<dbReference type="Pfam" id="PF01973">
    <property type="entry name" value="MptE-like"/>
    <property type="match status" value="1"/>
</dbReference>
<keyword evidence="3" id="KW-1185">Reference proteome</keyword>
<gene>
    <name evidence="2" type="ORF">GQE99_20960</name>
</gene>
<protein>
    <submittedName>
        <fullName evidence="2">DUF115 domain-containing protein</fullName>
    </submittedName>
</protein>
<dbReference type="Proteomes" id="UP000467322">
    <property type="component" value="Unassembled WGS sequence"/>
</dbReference>
<dbReference type="AlphaFoldDB" id="A0A845M955"/>
<evidence type="ECO:0000313" key="3">
    <source>
        <dbReference type="Proteomes" id="UP000467322"/>
    </source>
</evidence>
<dbReference type="EMBL" id="WTUX01000069">
    <property type="protein sequence ID" value="MZR15488.1"/>
    <property type="molecule type" value="Genomic_DNA"/>
</dbReference>